<organism evidence="1">
    <name type="scientific">marine metagenome</name>
    <dbReference type="NCBI Taxonomy" id="408172"/>
    <lineage>
        <taxon>unclassified sequences</taxon>
        <taxon>metagenomes</taxon>
        <taxon>ecological metagenomes</taxon>
    </lineage>
</organism>
<gene>
    <name evidence="1" type="ORF">METZ01_LOCUS338437</name>
</gene>
<protein>
    <submittedName>
        <fullName evidence="1">Uncharacterized protein</fullName>
    </submittedName>
</protein>
<evidence type="ECO:0000313" key="1">
    <source>
        <dbReference type="EMBL" id="SVC85583.1"/>
    </source>
</evidence>
<sequence>MSKFRVIAIASLCLSAAIDVTDKRQIYKQSSAWTQDGLELRIDARPEPAR</sequence>
<reference evidence="1" key="1">
    <citation type="submission" date="2018-05" db="EMBL/GenBank/DDBJ databases">
        <authorList>
            <person name="Lanie J.A."/>
            <person name="Ng W.-L."/>
            <person name="Kazmierczak K.M."/>
            <person name="Andrzejewski T.M."/>
            <person name="Davidsen T.M."/>
            <person name="Wayne K.J."/>
            <person name="Tettelin H."/>
            <person name="Glass J.I."/>
            <person name="Rusch D."/>
            <person name="Podicherti R."/>
            <person name="Tsui H.-C.T."/>
            <person name="Winkler M.E."/>
        </authorList>
    </citation>
    <scope>NUCLEOTIDE SEQUENCE</scope>
</reference>
<feature type="non-terminal residue" evidence="1">
    <location>
        <position position="50"/>
    </location>
</feature>
<dbReference type="EMBL" id="UINC01114926">
    <property type="protein sequence ID" value="SVC85583.1"/>
    <property type="molecule type" value="Genomic_DNA"/>
</dbReference>
<proteinExistence type="predicted"/>
<accession>A0A382QJ74</accession>
<name>A0A382QJ74_9ZZZZ</name>
<dbReference type="AlphaFoldDB" id="A0A382QJ74"/>